<dbReference type="EMBL" id="GFTR01000934">
    <property type="protein sequence ID" value="JAW15492.1"/>
    <property type="molecule type" value="Transcribed_RNA"/>
</dbReference>
<evidence type="ECO:0000256" key="1">
    <source>
        <dbReference type="SAM" id="Phobius"/>
    </source>
</evidence>
<accession>A0A224Y345</accession>
<dbReference type="AlphaFoldDB" id="A0A224Y345"/>
<reference evidence="2" key="1">
    <citation type="journal article" date="2018" name="PLoS Negl. Trop. Dis.">
        <title>An insight into the salivary gland and fat body transcriptome of Panstrongylus lignarius (Hemiptera: Heteroptera), the main vector of Chagas disease in Peru.</title>
        <authorList>
            <person name="Nevoa J.C."/>
            <person name="Mendes M.T."/>
            <person name="da Silva M.V."/>
            <person name="Soares S.C."/>
            <person name="Oliveira C.J.F."/>
            <person name="Ribeiro J.M.C."/>
        </authorList>
    </citation>
    <scope>NUCLEOTIDE SEQUENCE</scope>
</reference>
<keyword evidence="1" id="KW-0812">Transmembrane</keyword>
<evidence type="ECO:0000313" key="2">
    <source>
        <dbReference type="EMBL" id="JAW15492.1"/>
    </source>
</evidence>
<name>A0A224Y345_9HEMI</name>
<organism evidence="2">
    <name type="scientific">Panstrongylus lignarius</name>
    <dbReference type="NCBI Taxonomy" id="156445"/>
    <lineage>
        <taxon>Eukaryota</taxon>
        <taxon>Metazoa</taxon>
        <taxon>Ecdysozoa</taxon>
        <taxon>Arthropoda</taxon>
        <taxon>Hexapoda</taxon>
        <taxon>Insecta</taxon>
        <taxon>Pterygota</taxon>
        <taxon>Neoptera</taxon>
        <taxon>Paraneoptera</taxon>
        <taxon>Hemiptera</taxon>
        <taxon>Heteroptera</taxon>
        <taxon>Panheteroptera</taxon>
        <taxon>Cimicomorpha</taxon>
        <taxon>Reduviidae</taxon>
        <taxon>Triatominae</taxon>
        <taxon>Panstrongylus</taxon>
    </lineage>
</organism>
<proteinExistence type="predicted"/>
<keyword evidence="1" id="KW-0472">Membrane</keyword>
<keyword evidence="1" id="KW-1133">Transmembrane helix</keyword>
<sequence>MQMCHSPRAWIMMNIVMYMLMGTFSRWCALHYYFSLHWLCRWRRWWWNYWMFNRMFHHNWRRMHRWMGYFWPRENCWLLWWW</sequence>
<protein>
    <submittedName>
        <fullName evidence="2">Putative secreted protein</fullName>
    </submittedName>
</protein>
<feature type="transmembrane region" description="Helical" evidence="1">
    <location>
        <begin position="15"/>
        <end position="34"/>
    </location>
</feature>